<evidence type="ECO:0000256" key="1">
    <source>
        <dbReference type="SAM" id="SignalP"/>
    </source>
</evidence>
<evidence type="ECO:0008006" key="4">
    <source>
        <dbReference type="Google" id="ProtNLM"/>
    </source>
</evidence>
<evidence type="ECO:0000313" key="3">
    <source>
        <dbReference type="Proteomes" id="UP000663879"/>
    </source>
</evidence>
<dbReference type="AlphaFoldDB" id="A0A813PK69"/>
<keyword evidence="1" id="KW-0732">Signal</keyword>
<gene>
    <name evidence="2" type="ORF">OXX778_LOCUS4199</name>
</gene>
<dbReference type="Proteomes" id="UP000663879">
    <property type="component" value="Unassembled WGS sequence"/>
</dbReference>
<dbReference type="PROSITE" id="PS51257">
    <property type="entry name" value="PROKAR_LIPOPROTEIN"/>
    <property type="match status" value="1"/>
</dbReference>
<keyword evidence="3" id="KW-1185">Reference proteome</keyword>
<organism evidence="2 3">
    <name type="scientific">Brachionus calyciflorus</name>
    <dbReference type="NCBI Taxonomy" id="104777"/>
    <lineage>
        <taxon>Eukaryota</taxon>
        <taxon>Metazoa</taxon>
        <taxon>Spiralia</taxon>
        <taxon>Gnathifera</taxon>
        <taxon>Rotifera</taxon>
        <taxon>Eurotatoria</taxon>
        <taxon>Monogononta</taxon>
        <taxon>Pseudotrocha</taxon>
        <taxon>Ploima</taxon>
        <taxon>Brachionidae</taxon>
        <taxon>Brachionus</taxon>
    </lineage>
</organism>
<proteinExistence type="predicted"/>
<comment type="caution">
    <text evidence="2">The sequence shown here is derived from an EMBL/GenBank/DDBJ whole genome shotgun (WGS) entry which is preliminary data.</text>
</comment>
<accession>A0A813PK69</accession>
<dbReference type="EMBL" id="CAJNOC010000402">
    <property type="protein sequence ID" value="CAF0756504.1"/>
    <property type="molecule type" value="Genomic_DNA"/>
</dbReference>
<feature type="chain" id="PRO_5032682780" description="Cystatin" evidence="1">
    <location>
        <begin position="19"/>
        <end position="120"/>
    </location>
</feature>
<evidence type="ECO:0000313" key="2">
    <source>
        <dbReference type="EMBL" id="CAF0756504.1"/>
    </source>
</evidence>
<name>A0A813PK69_9BILA</name>
<sequence>MKFTLVIMSIALIGACLAEEVDINDLRHNLAKHRADEVSKWAASYLADIIKIPGDYFLKGFKTEEPKIGESNEYSMILDISIKQNDGKVVEQTCDVRVTDSALKNSRWFEKESVKCTGKN</sequence>
<reference evidence="2" key="1">
    <citation type="submission" date="2021-02" db="EMBL/GenBank/DDBJ databases">
        <authorList>
            <person name="Nowell W R."/>
        </authorList>
    </citation>
    <scope>NUCLEOTIDE SEQUENCE</scope>
    <source>
        <strain evidence="2">Ploen Becks lab</strain>
    </source>
</reference>
<protein>
    <recommendedName>
        <fullName evidence="4">Cystatin</fullName>
    </recommendedName>
</protein>
<dbReference type="OrthoDB" id="10303885at2759"/>
<feature type="signal peptide" evidence="1">
    <location>
        <begin position="1"/>
        <end position="18"/>
    </location>
</feature>